<keyword evidence="7" id="KW-0540">Nuclease</keyword>
<dbReference type="GO" id="GO:0003676">
    <property type="term" value="F:nucleic acid binding"/>
    <property type="evidence" value="ECO:0007669"/>
    <property type="project" value="InterPro"/>
</dbReference>
<dbReference type="PROSITE" id="PS00092">
    <property type="entry name" value="N6_MTASE"/>
    <property type="match status" value="1"/>
</dbReference>
<comment type="catalytic activity">
    <reaction evidence="5">
        <text>a 2'-deoxyadenosine in DNA + S-adenosyl-L-methionine = an N(6)-methyl-2'-deoxyadenosine in DNA + S-adenosyl-L-homocysteine + H(+)</text>
        <dbReference type="Rhea" id="RHEA:15197"/>
        <dbReference type="Rhea" id="RHEA-COMP:12418"/>
        <dbReference type="Rhea" id="RHEA-COMP:12419"/>
        <dbReference type="ChEBI" id="CHEBI:15378"/>
        <dbReference type="ChEBI" id="CHEBI:57856"/>
        <dbReference type="ChEBI" id="CHEBI:59789"/>
        <dbReference type="ChEBI" id="CHEBI:90615"/>
        <dbReference type="ChEBI" id="CHEBI:90616"/>
        <dbReference type="EC" id="2.1.1.72"/>
    </reaction>
</comment>
<gene>
    <name evidence="7" type="ORF">A5726_10035</name>
</gene>
<dbReference type="PANTHER" id="PTHR33841">
    <property type="entry name" value="DNA METHYLTRANSFERASE YEEA-RELATED"/>
    <property type="match status" value="1"/>
</dbReference>
<dbReference type="InterPro" id="IPR050953">
    <property type="entry name" value="N4_N6_ade-DNA_methylase"/>
</dbReference>
<dbReference type="NCBIfam" id="NF033452">
    <property type="entry name" value="BREX_1_MTaseX"/>
    <property type="match status" value="1"/>
</dbReference>
<evidence type="ECO:0000313" key="8">
    <source>
        <dbReference type="Proteomes" id="UP000093779"/>
    </source>
</evidence>
<dbReference type="PRINTS" id="PR00507">
    <property type="entry name" value="N12N6MTFRASE"/>
</dbReference>
<dbReference type="EC" id="2.1.1.72" evidence="1"/>
<dbReference type="InterPro" id="IPR002052">
    <property type="entry name" value="DNA_methylase_N6_adenine_CS"/>
</dbReference>
<dbReference type="InterPro" id="IPR047939">
    <property type="entry name" value="BREX_1_PglX"/>
</dbReference>
<dbReference type="GO" id="GO:0006304">
    <property type="term" value="P:DNA modification"/>
    <property type="evidence" value="ECO:0007669"/>
    <property type="project" value="InterPro"/>
</dbReference>
<keyword evidence="7" id="KW-0255">Endonuclease</keyword>
<evidence type="ECO:0000256" key="3">
    <source>
        <dbReference type="ARBA" id="ARBA00022679"/>
    </source>
</evidence>
<organism evidence="7 8">
    <name type="scientific">Mycolicibacterium conceptionense</name>
    <dbReference type="NCBI Taxonomy" id="451644"/>
    <lineage>
        <taxon>Bacteria</taxon>
        <taxon>Bacillati</taxon>
        <taxon>Actinomycetota</taxon>
        <taxon>Actinomycetes</taxon>
        <taxon>Mycobacteriales</taxon>
        <taxon>Mycobacteriaceae</taxon>
        <taxon>Mycolicibacterium</taxon>
    </lineage>
</organism>
<dbReference type="SUPFAM" id="SSF53335">
    <property type="entry name" value="S-adenosyl-L-methionine-dependent methyltransferases"/>
    <property type="match status" value="1"/>
</dbReference>
<dbReference type="AlphaFoldDB" id="A0A1A1VXZ1"/>
<dbReference type="Gene3D" id="3.40.50.150">
    <property type="entry name" value="Vaccinia Virus protein VP39"/>
    <property type="match status" value="1"/>
</dbReference>
<dbReference type="Pfam" id="PF07669">
    <property type="entry name" value="Eco57I"/>
    <property type="match status" value="1"/>
</dbReference>
<evidence type="ECO:0000256" key="5">
    <source>
        <dbReference type="ARBA" id="ARBA00047942"/>
    </source>
</evidence>
<evidence type="ECO:0000259" key="6">
    <source>
        <dbReference type="Pfam" id="PF07669"/>
    </source>
</evidence>
<reference evidence="7 8" key="1">
    <citation type="submission" date="2016-06" db="EMBL/GenBank/DDBJ databases">
        <authorList>
            <person name="Kjaerup R.B."/>
            <person name="Dalgaard T.S."/>
            <person name="Juul-Madsen H.R."/>
        </authorList>
    </citation>
    <scope>NUCLEOTIDE SEQUENCE [LARGE SCALE GENOMIC DNA]</scope>
    <source>
        <strain evidence="7 8">ACS1953</strain>
    </source>
</reference>
<evidence type="ECO:0000256" key="1">
    <source>
        <dbReference type="ARBA" id="ARBA00011900"/>
    </source>
</evidence>
<dbReference type="GO" id="GO:0009007">
    <property type="term" value="F:site-specific DNA-methyltransferase (adenine-specific) activity"/>
    <property type="evidence" value="ECO:0007669"/>
    <property type="project" value="UniProtKB-EC"/>
</dbReference>
<dbReference type="InterPro" id="IPR029063">
    <property type="entry name" value="SAM-dependent_MTases_sf"/>
</dbReference>
<feature type="domain" description="Type II methyltransferase M.TaqI-like" evidence="6">
    <location>
        <begin position="338"/>
        <end position="553"/>
    </location>
</feature>
<name>A0A1A1VXZ1_9MYCO</name>
<dbReference type="EMBL" id="LZHX01000035">
    <property type="protein sequence ID" value="OBF24169.1"/>
    <property type="molecule type" value="Genomic_DNA"/>
</dbReference>
<dbReference type="PANTHER" id="PTHR33841:SF1">
    <property type="entry name" value="DNA METHYLTRANSFERASE A"/>
    <property type="match status" value="1"/>
</dbReference>
<dbReference type="GO" id="GO:0032259">
    <property type="term" value="P:methylation"/>
    <property type="evidence" value="ECO:0007669"/>
    <property type="project" value="UniProtKB-KW"/>
</dbReference>
<comment type="caution">
    <text evidence="7">The sequence shown here is derived from an EMBL/GenBank/DDBJ whole genome shotgun (WGS) entry which is preliminary data.</text>
</comment>
<protein>
    <recommendedName>
        <fullName evidence="1">site-specific DNA-methyltransferase (adenine-specific)</fullName>
        <ecNumber evidence="1">2.1.1.72</ecNumber>
    </recommendedName>
</protein>
<dbReference type="RefSeq" id="WP_047036579.1">
    <property type="nucleotide sequence ID" value="NZ_JBEUKP010000002.1"/>
</dbReference>
<evidence type="ECO:0000256" key="4">
    <source>
        <dbReference type="ARBA" id="ARBA00022691"/>
    </source>
</evidence>
<dbReference type="InterPro" id="IPR011639">
    <property type="entry name" value="MethylTrfase_TaqI-like_dom"/>
</dbReference>
<dbReference type="Proteomes" id="UP000093779">
    <property type="component" value="Unassembled WGS sequence"/>
</dbReference>
<keyword evidence="2" id="KW-0489">Methyltransferase</keyword>
<keyword evidence="3" id="KW-0808">Transferase</keyword>
<keyword evidence="7" id="KW-0378">Hydrolase</keyword>
<accession>A0A1A1VXZ1</accession>
<dbReference type="GO" id="GO:0004519">
    <property type="term" value="F:endonuclease activity"/>
    <property type="evidence" value="ECO:0007669"/>
    <property type="project" value="UniProtKB-KW"/>
</dbReference>
<proteinExistence type="predicted"/>
<evidence type="ECO:0000313" key="7">
    <source>
        <dbReference type="EMBL" id="OBF24169.1"/>
    </source>
</evidence>
<keyword evidence="4" id="KW-0949">S-adenosyl-L-methionine</keyword>
<evidence type="ECO:0000256" key="2">
    <source>
        <dbReference type="ARBA" id="ARBA00022603"/>
    </source>
</evidence>
<sequence length="1177" mass="130240">METAPLKGFATSARTELIREVTARITAVLGQGSPERVESPTTVAGLEKAVAAGGGGDKGKAHVADKVAYTWFNRIIALRFMDANGYTGIGVVSPAADHVGQPEVLAAAKRGQIDTEVVSSDHHMAAITGLLNGTRQPRPGVDAQAEAYSLLLTAYCRFWHRAMPFMFERQGDFTELLIPANLLAGDSVLNRSVEVLTEDACKDVEVIGWLYQFYISERKDEVFAGLKKNKKAGADEIPAATQLFTPHWIVRYLVENSVGRLWMLNRPDSSLVDQMDYYIAPVDEETDFLKIAKPEELTVIDPACGSGHMLTYAFDLLYAIYEEEGYAPSEIPGLILTHNLYGTEIDPRAGALAAFALTMKATSKRKLFLKKTVEPNICVLEPISFDPSEIQFLVTNDGDRDAEAAFWTQFSEAEILGSLIEPNAGLTAQLAHHLDTLNDEGDMLKAHTIEGAGRVVRQAKYLSERYAVVVANPPYMIAKNMNATLAEWVKNNWPTGSADLYGAFIERCASLSRANAFVAMIAMQSWMFIPSFEELRRRIIKQLTIVTLAQFGPNAFDTINGEVVSTAAFVLRNSGHKSNEAAIFIRLVDGKSESAKAYSLHAAAESPSCSWRYRVTPSDFAQIPGMPLAYWIGPSGFRSFQSTLLGDIASVRTGMTTANNERFLRMWSEVSFDRIKLNSSSAQDAIDSRCKWFPYNKGGGFRRWYGFTESVINWYADGAEIKANLDANGKRRASVRAEEYYFKPAITYSAVSGTSFSARLSDPGFLFDSGGSSVFVEDPEQLELLAGILCSKIPAFFLQAFNETINFQPGDVSRIPVAQLSPDISVQIKSCVTEAVQISRADWDRYETSWGFRRSPVLPPSGVTDTRLASRVAQCISSMDAANSRLDQIELLANKLLIDAYGLGDQLDASVLESEVTLHGNSVYRFGKGKGAEEYKRLRAYAVASDLVSYAVGCMFGRYSLDKSGPILADLGATLQDYLAKVPTPTFMPDNDNVIPIVDGDWFEDDIVGRFREFLRVAFGDENFEENLRFVAASLGVKNLREYFITKAGKSKFYDDHVQRYKKRPIYWLFSSPKGSFNALIYLHRYKPSTASTVLTYLREYVTKLESSLQQAERAGNAKEADRLRKILVELNEYEHDTLYPKASENVAIDLDDGVKVNYPKLGGALRKIAGLESSGD</sequence>